<dbReference type="OrthoDB" id="4956810at2"/>
<accession>A0A0L6CH52</accession>
<evidence type="ECO:0000313" key="1">
    <source>
        <dbReference type="EMBL" id="KNX37136.1"/>
    </source>
</evidence>
<name>A0A0L6CH52_9MICO</name>
<dbReference type="EMBL" id="LAIR01000002">
    <property type="protein sequence ID" value="KNX37136.1"/>
    <property type="molecule type" value="Genomic_DNA"/>
</dbReference>
<organism evidence="1 2">
    <name type="scientific">Luteipulveratus halotolerans</name>
    <dbReference type="NCBI Taxonomy" id="1631356"/>
    <lineage>
        <taxon>Bacteria</taxon>
        <taxon>Bacillati</taxon>
        <taxon>Actinomycetota</taxon>
        <taxon>Actinomycetes</taxon>
        <taxon>Micrococcales</taxon>
        <taxon>Dermacoccaceae</taxon>
        <taxon>Luteipulveratus</taxon>
    </lineage>
</organism>
<protein>
    <submittedName>
        <fullName evidence="1">Uncharacterized protein</fullName>
    </submittedName>
</protein>
<evidence type="ECO:0000313" key="2">
    <source>
        <dbReference type="Proteomes" id="UP000037397"/>
    </source>
</evidence>
<dbReference type="Proteomes" id="UP000037397">
    <property type="component" value="Unassembled WGS sequence"/>
</dbReference>
<keyword evidence="2" id="KW-1185">Reference proteome</keyword>
<sequence length="106" mass="11500">MHTTQLDRLGYDTKAMGLVGGLDYVPDLVDTEDGLVTDFVHRSFLQLSQLDALGGVNALGGSSDRHDGIYFALEEEIDLLSAVDHFGDHAQQQRARELIAAGKVSN</sequence>
<proteinExistence type="predicted"/>
<dbReference type="RefSeq" id="WP_050669464.1">
    <property type="nucleotide sequence ID" value="NZ_LAIR01000002.1"/>
</dbReference>
<reference evidence="2" key="1">
    <citation type="submission" date="2015-03" db="EMBL/GenBank/DDBJ databases">
        <title>Luteipulveratus halotolerans sp. nov., a novel actinobacterium (Dermacoccaceae) from Sarawak, Malaysia.</title>
        <authorList>
            <person name="Juboi H."/>
            <person name="Basik A."/>
            <person name="Shamsul S.S."/>
            <person name="Arnold P."/>
            <person name="Schmitt E.K."/>
            <person name="Sanglier J.-J."/>
            <person name="Yeo T."/>
        </authorList>
    </citation>
    <scope>NUCLEOTIDE SEQUENCE [LARGE SCALE GENOMIC DNA]</scope>
    <source>
        <strain evidence="2">C296001</strain>
    </source>
</reference>
<dbReference type="AlphaFoldDB" id="A0A0L6CH52"/>
<gene>
    <name evidence="1" type="ORF">VV01_08240</name>
</gene>
<comment type="caution">
    <text evidence="1">The sequence shown here is derived from an EMBL/GenBank/DDBJ whole genome shotgun (WGS) entry which is preliminary data.</text>
</comment>